<dbReference type="Proteomes" id="UP000694892">
    <property type="component" value="Chromosome 7L"/>
</dbReference>
<organism evidence="1 2">
    <name type="scientific">Xenopus laevis</name>
    <name type="common">African clawed frog</name>
    <dbReference type="NCBI Taxonomy" id="8355"/>
    <lineage>
        <taxon>Eukaryota</taxon>
        <taxon>Metazoa</taxon>
        <taxon>Chordata</taxon>
        <taxon>Craniata</taxon>
        <taxon>Vertebrata</taxon>
        <taxon>Euteleostomi</taxon>
        <taxon>Amphibia</taxon>
        <taxon>Batrachia</taxon>
        <taxon>Anura</taxon>
        <taxon>Pipoidea</taxon>
        <taxon>Pipidae</taxon>
        <taxon>Xenopodinae</taxon>
        <taxon>Xenopus</taxon>
        <taxon>Xenopus</taxon>
    </lineage>
</organism>
<dbReference type="EMBL" id="CM004478">
    <property type="protein sequence ID" value="OCT73411.1"/>
    <property type="molecule type" value="Genomic_DNA"/>
</dbReference>
<protein>
    <submittedName>
        <fullName evidence="1">Uncharacterized protein</fullName>
    </submittedName>
</protein>
<evidence type="ECO:0000313" key="1">
    <source>
        <dbReference type="EMBL" id="OCT73411.1"/>
    </source>
</evidence>
<sequence>MKPRHPVFPSHLCPRFSIVGMNPGWHLLDSGVHTDLTLTPCCDPQSAARKSQCHREMTPHIPTPQTGGKGWKHLPGCRGGFPGCL</sequence>
<name>A0A974HDE7_XENLA</name>
<evidence type="ECO:0000313" key="2">
    <source>
        <dbReference type="Proteomes" id="UP000694892"/>
    </source>
</evidence>
<reference evidence="2" key="1">
    <citation type="journal article" date="2016" name="Nature">
        <title>Genome evolution in the allotetraploid frog Xenopus laevis.</title>
        <authorList>
            <person name="Session A.M."/>
            <person name="Uno Y."/>
            <person name="Kwon T."/>
            <person name="Chapman J.A."/>
            <person name="Toyoda A."/>
            <person name="Takahashi S."/>
            <person name="Fukui A."/>
            <person name="Hikosaka A."/>
            <person name="Suzuki A."/>
            <person name="Kondo M."/>
            <person name="van Heeringen S.J."/>
            <person name="Quigley I."/>
            <person name="Heinz S."/>
            <person name="Ogino H."/>
            <person name="Ochi H."/>
            <person name="Hellsten U."/>
            <person name="Lyons J.B."/>
            <person name="Simakov O."/>
            <person name="Putnam N."/>
            <person name="Stites J."/>
            <person name="Kuroki Y."/>
            <person name="Tanaka T."/>
            <person name="Michiue T."/>
            <person name="Watanabe M."/>
            <person name="Bogdanovic O."/>
            <person name="Lister R."/>
            <person name="Georgiou G."/>
            <person name="Paranjpe S.S."/>
            <person name="van Kruijsbergen I."/>
            <person name="Shu S."/>
            <person name="Carlson J."/>
            <person name="Kinoshita T."/>
            <person name="Ohta Y."/>
            <person name="Mawaribuchi S."/>
            <person name="Jenkins J."/>
            <person name="Grimwood J."/>
            <person name="Schmutz J."/>
            <person name="Mitros T."/>
            <person name="Mozaffari S.V."/>
            <person name="Suzuki Y."/>
            <person name="Haramoto Y."/>
            <person name="Yamamoto T.S."/>
            <person name="Takagi C."/>
            <person name="Heald R."/>
            <person name="Miller K."/>
            <person name="Haudenschild C."/>
            <person name="Kitzman J."/>
            <person name="Nakayama T."/>
            <person name="Izutsu Y."/>
            <person name="Robert J."/>
            <person name="Fortriede J."/>
            <person name="Burns K."/>
            <person name="Lotay V."/>
            <person name="Karimi K."/>
            <person name="Yasuoka Y."/>
            <person name="Dichmann D.S."/>
            <person name="Flajnik M.F."/>
            <person name="Houston D.W."/>
            <person name="Shendure J."/>
            <person name="DuPasquier L."/>
            <person name="Vize P.D."/>
            <person name="Zorn A.M."/>
            <person name="Ito M."/>
            <person name="Marcotte E.M."/>
            <person name="Wallingford J.B."/>
            <person name="Ito Y."/>
            <person name="Asashima M."/>
            <person name="Ueno N."/>
            <person name="Matsuda Y."/>
            <person name="Veenstra G.J."/>
            <person name="Fujiyama A."/>
            <person name="Harland R.M."/>
            <person name="Taira M."/>
            <person name="Rokhsar D.S."/>
        </authorList>
    </citation>
    <scope>NUCLEOTIDE SEQUENCE [LARGE SCALE GENOMIC DNA]</scope>
    <source>
        <strain evidence="2">J</strain>
    </source>
</reference>
<accession>A0A974HDE7</accession>
<proteinExistence type="predicted"/>
<gene>
    <name evidence="1" type="ORF">XELAEV_18036388mg</name>
</gene>
<dbReference type="AlphaFoldDB" id="A0A974HDE7"/>